<keyword evidence="3" id="KW-1185">Reference proteome</keyword>
<dbReference type="PANTHER" id="PTHR43415">
    <property type="entry name" value="SPERMIDINE N(1)-ACETYLTRANSFERASE"/>
    <property type="match status" value="1"/>
</dbReference>
<dbReference type="Pfam" id="PF13302">
    <property type="entry name" value="Acetyltransf_3"/>
    <property type="match status" value="1"/>
</dbReference>
<evidence type="ECO:0000313" key="3">
    <source>
        <dbReference type="Proteomes" id="UP000800094"/>
    </source>
</evidence>
<reference evidence="2" key="1">
    <citation type="journal article" date="2020" name="Stud. Mycol.">
        <title>101 Dothideomycetes genomes: a test case for predicting lifestyles and emergence of pathogens.</title>
        <authorList>
            <person name="Haridas S."/>
            <person name="Albert R."/>
            <person name="Binder M."/>
            <person name="Bloem J."/>
            <person name="Labutti K."/>
            <person name="Salamov A."/>
            <person name="Andreopoulos B."/>
            <person name="Baker S."/>
            <person name="Barry K."/>
            <person name="Bills G."/>
            <person name="Bluhm B."/>
            <person name="Cannon C."/>
            <person name="Castanera R."/>
            <person name="Culley D."/>
            <person name="Daum C."/>
            <person name="Ezra D."/>
            <person name="Gonzalez J."/>
            <person name="Henrissat B."/>
            <person name="Kuo A."/>
            <person name="Liang C."/>
            <person name="Lipzen A."/>
            <person name="Lutzoni F."/>
            <person name="Magnuson J."/>
            <person name="Mondo S."/>
            <person name="Nolan M."/>
            <person name="Ohm R."/>
            <person name="Pangilinan J."/>
            <person name="Park H.-J."/>
            <person name="Ramirez L."/>
            <person name="Alfaro M."/>
            <person name="Sun H."/>
            <person name="Tritt A."/>
            <person name="Yoshinaga Y."/>
            <person name="Zwiers L.-H."/>
            <person name="Turgeon B."/>
            <person name="Goodwin S."/>
            <person name="Spatafora J."/>
            <person name="Crous P."/>
            <person name="Grigoriev I."/>
        </authorList>
    </citation>
    <scope>NUCLEOTIDE SEQUENCE</scope>
    <source>
        <strain evidence="2">CBS 122368</strain>
    </source>
</reference>
<dbReference type="PANTHER" id="PTHR43415:SF3">
    <property type="entry name" value="GNAT-FAMILY ACETYLTRANSFERASE"/>
    <property type="match status" value="1"/>
</dbReference>
<accession>A0A6A6II59</accession>
<organism evidence="2 3">
    <name type="scientific">Trematosphaeria pertusa</name>
    <dbReference type="NCBI Taxonomy" id="390896"/>
    <lineage>
        <taxon>Eukaryota</taxon>
        <taxon>Fungi</taxon>
        <taxon>Dikarya</taxon>
        <taxon>Ascomycota</taxon>
        <taxon>Pezizomycotina</taxon>
        <taxon>Dothideomycetes</taxon>
        <taxon>Pleosporomycetidae</taxon>
        <taxon>Pleosporales</taxon>
        <taxon>Massarineae</taxon>
        <taxon>Trematosphaeriaceae</taxon>
        <taxon>Trematosphaeria</taxon>
    </lineage>
</organism>
<keyword evidence="2" id="KW-0808">Transferase</keyword>
<dbReference type="SUPFAM" id="SSF55729">
    <property type="entry name" value="Acyl-CoA N-acyltransferases (Nat)"/>
    <property type="match status" value="1"/>
</dbReference>
<dbReference type="Proteomes" id="UP000800094">
    <property type="component" value="Unassembled WGS sequence"/>
</dbReference>
<feature type="domain" description="N-acetyltransferase" evidence="1">
    <location>
        <begin position="45"/>
        <end position="206"/>
    </location>
</feature>
<protein>
    <submittedName>
        <fullName evidence="2">Acetyltransferase</fullName>
    </submittedName>
</protein>
<dbReference type="InterPro" id="IPR016181">
    <property type="entry name" value="Acyl_CoA_acyltransferase"/>
</dbReference>
<dbReference type="EMBL" id="ML987194">
    <property type="protein sequence ID" value="KAF2250046.1"/>
    <property type="molecule type" value="Genomic_DNA"/>
</dbReference>
<dbReference type="InterPro" id="IPR000182">
    <property type="entry name" value="GNAT_dom"/>
</dbReference>
<dbReference type="GO" id="GO:0016747">
    <property type="term" value="F:acyltransferase activity, transferring groups other than amino-acyl groups"/>
    <property type="evidence" value="ECO:0007669"/>
    <property type="project" value="InterPro"/>
</dbReference>
<evidence type="ECO:0000313" key="2">
    <source>
        <dbReference type="EMBL" id="KAF2250046.1"/>
    </source>
</evidence>
<name>A0A6A6II59_9PLEO</name>
<dbReference type="AlphaFoldDB" id="A0A6A6II59"/>
<evidence type="ECO:0000259" key="1">
    <source>
        <dbReference type="PROSITE" id="PS51186"/>
    </source>
</evidence>
<dbReference type="PROSITE" id="PS51186">
    <property type="entry name" value="GNAT"/>
    <property type="match status" value="1"/>
</dbReference>
<proteinExistence type="predicted"/>
<dbReference type="RefSeq" id="XP_033685050.1">
    <property type="nucleotide sequence ID" value="XM_033828832.1"/>
</dbReference>
<sequence>MPPPRPRDPFRSTHLIYRAVRTPGDNALFTALNEDRIGYQNGNASNAKLPGQKDAENYQKYVAEETLIGAVICLPKAMGAGEEEDRESKEGKREVSEDDEAGIAIGCVHLKACPPHFAHHRNTEIGIDILPDYQGRGYGGEAIVWVLHYAFRRVGLHKVRIRALGWNEGAIKLYERLGFKHEGREREALWHEGRFWDGIEMGMIDREWWEMQQSAHAALRGM</sequence>
<dbReference type="OrthoDB" id="64477at2759"/>
<dbReference type="Gene3D" id="3.40.630.30">
    <property type="match status" value="1"/>
</dbReference>
<dbReference type="GeneID" id="54582162"/>
<gene>
    <name evidence="2" type="ORF">BU26DRAFT_518510</name>
</gene>